<dbReference type="AlphaFoldDB" id="J4KST2"/>
<dbReference type="InterPro" id="IPR009367">
    <property type="entry name" value="Elm1-like"/>
</dbReference>
<accession>J4KST2</accession>
<proteinExistence type="predicted"/>
<gene>
    <name evidence="1" type="ORF">NT02SARS_1548</name>
</gene>
<dbReference type="HOGENOM" id="CLU_1936651_0_0_6"/>
<evidence type="ECO:0000313" key="1">
    <source>
        <dbReference type="EMBL" id="EJP73249.1"/>
    </source>
</evidence>
<name>J4KST2_9GAMM</name>
<reference evidence="1 2" key="1">
    <citation type="journal article" date="2012" name="ISME J.">
        <title>Genomic insights to SAR86, an abundant and uncultivated marine bacterial lineage.</title>
        <authorList>
            <person name="Dupont C.L."/>
            <person name="Rusch D.B."/>
            <person name="Yooseph S."/>
            <person name="Lombardo M.J."/>
            <person name="Richter R.A."/>
            <person name="Valas R."/>
            <person name="Novotny M."/>
            <person name="Yee-Greenbaum J."/>
            <person name="Selengut J.D."/>
            <person name="Haft D.H."/>
            <person name="Halpern A.L."/>
            <person name="Lasken R.S."/>
            <person name="Nealson K."/>
            <person name="Friedman R."/>
            <person name="Venter J.C."/>
        </authorList>
    </citation>
    <scope>NUCLEOTIDE SEQUENCE [LARGE SCALE GENOMIC DNA]</scope>
</reference>
<dbReference type="EMBL" id="JH611175">
    <property type="protein sequence ID" value="EJP73249.1"/>
    <property type="molecule type" value="Genomic_DNA"/>
</dbReference>
<dbReference type="Proteomes" id="UP000010116">
    <property type="component" value="Unassembled WGS sequence"/>
</dbReference>
<dbReference type="Pfam" id="PF06258">
    <property type="entry name" value="Mito_fiss_Elm1"/>
    <property type="match status" value="1"/>
</dbReference>
<sequence length="130" mass="15303">MNILWIKDGKKGHEKQVKALLEELSKAISIKIYKENYYINSTKRFFDIFHNATSYIFKKYDNHDILESYYQNDIHLIIGAGSNTHARIVLLKRMLKNSFNKNIIAISVLTPSFFKNQFDFICAPRHDSEK</sequence>
<organism evidence="1 2">
    <name type="scientific">SAR86 cluster bacterium SAR86B</name>
    <dbReference type="NCBI Taxonomy" id="1123867"/>
    <lineage>
        <taxon>Bacteria</taxon>
        <taxon>Pseudomonadati</taxon>
        <taxon>Pseudomonadota</taxon>
        <taxon>Gammaproteobacteria</taxon>
        <taxon>SAR86 cluster</taxon>
    </lineage>
</organism>
<protein>
    <submittedName>
        <fullName evidence="1">Putative nucleoside-diphosphate-sugar epimerase</fullName>
    </submittedName>
</protein>
<evidence type="ECO:0000313" key="2">
    <source>
        <dbReference type="Proteomes" id="UP000010116"/>
    </source>
</evidence>